<protein>
    <submittedName>
        <fullName evidence="9">MAVS protein</fullName>
    </submittedName>
</protein>
<evidence type="ECO:0000313" key="10">
    <source>
        <dbReference type="Proteomes" id="UP000603627"/>
    </source>
</evidence>
<dbReference type="Proteomes" id="UP000603627">
    <property type="component" value="Unassembled WGS sequence"/>
</dbReference>
<sequence length="629" mass="65712">MGLAEDKVYTHITRNLKKFGTIRVASLADSLTCLVDSDRDELLAREETRGNQAAVFRFYQHLRCRKGWVQDLIQALHHNNAGHLADELQEVYDTWQPRPRSSAPAADSSLPSDAHPSASTIRAQTPPRGPNPAPLAGQPHRDLATGDHPPALPSAGTTTSTDLEARLPVQESLPKKLPEQESPRPVAPGSKVHGGASGGQRREGTLSHPTGAVPVSPGTPGVTVPPAVSPEQGRDWLSRRPVCVDNGFFGNANHLHRGAPGLALGRAAPSRDAGATHSPGQPRNEPEESSDISTESPPRLEEGATRAVGQQPQNPVLKKQPVPGSGQGEPTSSFVDVRSPRLIQEQFDVEKKRVGMLPEHSGSASMETATLGATPVPRATFPPRDSSVKSLMQEKKLPIGNTASSTPSVPAKEKVLPASANPVPATAVVGGSGGVAGRSASRVSSATSIWAPQSDEEREEELSKPGVLVSTPRGSSEVATRCPSSREPSNPRSSTSRSLGLSSDPILVSRDSLSSGAALPRVSSVPASPRVKEAPGARRDSCPAPGWDSSSLGTHELCVDRHPSVQLGAGRDGVTPLGSSVNSSSGSATSSPQAPAPKGDSNGLSLLYILPAVGVISAVVFAVYARLRK</sequence>
<feature type="region of interest" description="Disordered" evidence="6">
    <location>
        <begin position="424"/>
        <end position="552"/>
    </location>
</feature>
<keyword evidence="10" id="KW-1185">Reference proteome</keyword>
<feature type="non-terminal residue" evidence="9">
    <location>
        <position position="1"/>
    </location>
</feature>
<feature type="domain" description="Caspase recruitment" evidence="8">
    <location>
        <begin position="10"/>
        <end position="91"/>
    </location>
</feature>
<keyword evidence="1" id="KW-1017">Isopeptide bond</keyword>
<gene>
    <name evidence="9" type="primary">Mavs</name>
    <name evidence="9" type="ORF">CALORN_R02467</name>
</gene>
<keyword evidence="7" id="KW-1133">Transmembrane helix</keyword>
<dbReference type="GO" id="GO:0005737">
    <property type="term" value="C:cytoplasm"/>
    <property type="evidence" value="ECO:0007669"/>
    <property type="project" value="UniProtKB-ARBA"/>
</dbReference>
<feature type="region of interest" description="Disordered" evidence="6">
    <location>
        <begin position="96"/>
        <end position="233"/>
    </location>
</feature>
<comment type="caution">
    <text evidence="9">The sequence shown here is derived from an EMBL/GenBank/DDBJ whole genome shotgun (WGS) entry which is preliminary data.</text>
</comment>
<name>A0A852AD89_CALOR</name>
<dbReference type="AlphaFoldDB" id="A0A852AD89"/>
<dbReference type="InterPro" id="IPR031964">
    <property type="entry name" value="CARD_dom"/>
</dbReference>
<dbReference type="GO" id="GO:0045087">
    <property type="term" value="P:innate immune response"/>
    <property type="evidence" value="ECO:0007669"/>
    <property type="project" value="UniProtKB-KW"/>
</dbReference>
<feature type="compositionally biased region" description="Basic and acidic residues" evidence="6">
    <location>
        <begin position="173"/>
        <end position="182"/>
    </location>
</feature>
<feature type="transmembrane region" description="Helical" evidence="7">
    <location>
        <begin position="606"/>
        <end position="627"/>
    </location>
</feature>
<feature type="compositionally biased region" description="Low complexity" evidence="6">
    <location>
        <begin position="97"/>
        <end position="119"/>
    </location>
</feature>
<feature type="compositionally biased region" description="Low complexity" evidence="6">
    <location>
        <begin position="579"/>
        <end position="597"/>
    </location>
</feature>
<evidence type="ECO:0000256" key="5">
    <source>
        <dbReference type="ARBA" id="ARBA00022859"/>
    </source>
</evidence>
<reference evidence="9" key="1">
    <citation type="submission" date="2019-09" db="EMBL/GenBank/DDBJ databases">
        <title>Bird 10,000 Genomes (B10K) Project - Family phase.</title>
        <authorList>
            <person name="Zhang G."/>
        </authorList>
    </citation>
    <scope>NUCLEOTIDE SEQUENCE</scope>
    <source>
        <strain evidence="9">B10K-DU-015-28</strain>
        <tissue evidence="9">Muscle</tissue>
    </source>
</reference>
<evidence type="ECO:0000256" key="3">
    <source>
        <dbReference type="ARBA" id="ARBA00022588"/>
    </source>
</evidence>
<evidence type="ECO:0000256" key="1">
    <source>
        <dbReference type="ARBA" id="ARBA00022499"/>
    </source>
</evidence>
<evidence type="ECO:0000256" key="7">
    <source>
        <dbReference type="SAM" id="Phobius"/>
    </source>
</evidence>
<evidence type="ECO:0000256" key="6">
    <source>
        <dbReference type="SAM" id="MobiDB-lite"/>
    </source>
</evidence>
<keyword evidence="7" id="KW-0472">Membrane</keyword>
<accession>A0A852AD89</accession>
<dbReference type="EMBL" id="WBNL01001094">
    <property type="protein sequence ID" value="NXE69468.1"/>
    <property type="molecule type" value="Genomic_DNA"/>
</dbReference>
<evidence type="ECO:0000256" key="4">
    <source>
        <dbReference type="ARBA" id="ARBA00022843"/>
    </source>
</evidence>
<organism evidence="9 10">
    <name type="scientific">Calcarius ornatus</name>
    <name type="common">Chestnut-collared longspur</name>
    <dbReference type="NCBI Taxonomy" id="198940"/>
    <lineage>
        <taxon>Eukaryota</taxon>
        <taxon>Metazoa</taxon>
        <taxon>Chordata</taxon>
        <taxon>Craniata</taxon>
        <taxon>Vertebrata</taxon>
        <taxon>Euteleostomi</taxon>
        <taxon>Archelosauria</taxon>
        <taxon>Archosauria</taxon>
        <taxon>Dinosauria</taxon>
        <taxon>Saurischia</taxon>
        <taxon>Theropoda</taxon>
        <taxon>Coelurosauria</taxon>
        <taxon>Aves</taxon>
        <taxon>Neognathae</taxon>
        <taxon>Neoaves</taxon>
        <taxon>Telluraves</taxon>
        <taxon>Australaves</taxon>
        <taxon>Passeriformes</taxon>
        <taxon>Passeroidea</taxon>
        <taxon>Fringillidae</taxon>
        <taxon>Emberizinae</taxon>
        <taxon>Emberizini</taxon>
        <taxon>Calcarius</taxon>
    </lineage>
</organism>
<evidence type="ECO:0000256" key="2">
    <source>
        <dbReference type="ARBA" id="ARBA00022553"/>
    </source>
</evidence>
<feature type="non-terminal residue" evidence="9">
    <location>
        <position position="629"/>
    </location>
</feature>
<feature type="compositionally biased region" description="Low complexity" evidence="6">
    <location>
        <begin position="209"/>
        <end position="230"/>
    </location>
</feature>
<feature type="compositionally biased region" description="Basic and acidic residues" evidence="6">
    <location>
        <begin position="530"/>
        <end position="541"/>
    </location>
</feature>
<dbReference type="Gene3D" id="1.10.533.10">
    <property type="entry name" value="Death Domain, Fas"/>
    <property type="match status" value="1"/>
</dbReference>
<feature type="region of interest" description="Disordered" evidence="6">
    <location>
        <begin position="567"/>
        <end position="598"/>
    </location>
</feature>
<keyword evidence="2" id="KW-0597">Phosphoprotein</keyword>
<keyword evidence="5" id="KW-0391">Immunity</keyword>
<dbReference type="Pfam" id="PF16739">
    <property type="entry name" value="CARD_2"/>
    <property type="match status" value="1"/>
</dbReference>
<keyword evidence="3" id="KW-0399">Innate immunity</keyword>
<dbReference type="InterPro" id="IPR011029">
    <property type="entry name" value="DEATH-like_dom_sf"/>
</dbReference>
<feature type="compositionally biased region" description="Low complexity" evidence="6">
    <location>
        <begin position="437"/>
        <end position="448"/>
    </location>
</feature>
<feature type="compositionally biased region" description="Low complexity" evidence="6">
    <location>
        <begin position="483"/>
        <end position="503"/>
    </location>
</feature>
<feature type="region of interest" description="Disordered" evidence="6">
    <location>
        <begin position="260"/>
        <end position="388"/>
    </location>
</feature>
<keyword evidence="4" id="KW-0832">Ubl conjugation</keyword>
<evidence type="ECO:0000259" key="8">
    <source>
        <dbReference type="Pfam" id="PF16739"/>
    </source>
</evidence>
<keyword evidence="7" id="KW-0812">Transmembrane</keyword>
<evidence type="ECO:0000313" key="9">
    <source>
        <dbReference type="EMBL" id="NXE69468.1"/>
    </source>
</evidence>
<proteinExistence type="predicted"/>